<evidence type="ECO:0000313" key="2">
    <source>
        <dbReference type="Proteomes" id="UP000765509"/>
    </source>
</evidence>
<keyword evidence="2" id="KW-1185">Reference proteome</keyword>
<dbReference type="InterPro" id="IPR050951">
    <property type="entry name" value="Retrovirus_Pol_polyprotein"/>
</dbReference>
<protein>
    <submittedName>
        <fullName evidence="1">Uncharacterized protein</fullName>
    </submittedName>
</protein>
<dbReference type="SUPFAM" id="SSF53098">
    <property type="entry name" value="Ribonuclease H-like"/>
    <property type="match status" value="1"/>
</dbReference>
<proteinExistence type="predicted"/>
<dbReference type="PANTHER" id="PTHR37984:SF5">
    <property type="entry name" value="PROTEIN NYNRIN-LIKE"/>
    <property type="match status" value="1"/>
</dbReference>
<evidence type="ECO:0000313" key="1">
    <source>
        <dbReference type="EMBL" id="MBW0570551.1"/>
    </source>
</evidence>
<dbReference type="AlphaFoldDB" id="A0A9Q3JYV0"/>
<sequence>MMKKSKNPAEPGRFPIWIGKTPIVLPCHKNDMDMNTALLILNRLVSWTGIFKNIISNRYPNFTSALWKNLDQLFGTKLTFSIEYHPQTDGLAGRMILTLEETCTLLPSLELAYKTSIYAIKNHTPAILEEKDGIQDYPVTL</sequence>
<dbReference type="Gene3D" id="3.30.420.10">
    <property type="entry name" value="Ribonuclease H-like superfamily/Ribonuclease H"/>
    <property type="match status" value="1"/>
</dbReference>
<dbReference type="GO" id="GO:0003676">
    <property type="term" value="F:nucleic acid binding"/>
    <property type="evidence" value="ECO:0007669"/>
    <property type="project" value="InterPro"/>
</dbReference>
<dbReference type="Proteomes" id="UP000765509">
    <property type="component" value="Unassembled WGS sequence"/>
</dbReference>
<name>A0A9Q3JYV0_9BASI</name>
<gene>
    <name evidence="1" type="ORF">O181_110266</name>
</gene>
<accession>A0A9Q3JYV0</accession>
<dbReference type="EMBL" id="AVOT02086456">
    <property type="protein sequence ID" value="MBW0570551.1"/>
    <property type="molecule type" value="Genomic_DNA"/>
</dbReference>
<comment type="caution">
    <text evidence="1">The sequence shown here is derived from an EMBL/GenBank/DDBJ whole genome shotgun (WGS) entry which is preliminary data.</text>
</comment>
<dbReference type="PANTHER" id="PTHR37984">
    <property type="entry name" value="PROTEIN CBG26694"/>
    <property type="match status" value="1"/>
</dbReference>
<dbReference type="InterPro" id="IPR036397">
    <property type="entry name" value="RNaseH_sf"/>
</dbReference>
<reference evidence="1" key="1">
    <citation type="submission" date="2021-03" db="EMBL/GenBank/DDBJ databases">
        <title>Draft genome sequence of rust myrtle Austropuccinia psidii MF-1, a brazilian biotype.</title>
        <authorList>
            <person name="Quecine M.C."/>
            <person name="Pachon D.M.R."/>
            <person name="Bonatelli M.L."/>
            <person name="Correr F.H."/>
            <person name="Franceschini L.M."/>
            <person name="Leite T.F."/>
            <person name="Margarido G.R.A."/>
            <person name="Almeida C.A."/>
            <person name="Ferrarezi J.A."/>
            <person name="Labate C.A."/>
        </authorList>
    </citation>
    <scope>NUCLEOTIDE SEQUENCE</scope>
    <source>
        <strain evidence="1">MF-1</strain>
    </source>
</reference>
<organism evidence="1 2">
    <name type="scientific">Austropuccinia psidii MF-1</name>
    <dbReference type="NCBI Taxonomy" id="1389203"/>
    <lineage>
        <taxon>Eukaryota</taxon>
        <taxon>Fungi</taxon>
        <taxon>Dikarya</taxon>
        <taxon>Basidiomycota</taxon>
        <taxon>Pucciniomycotina</taxon>
        <taxon>Pucciniomycetes</taxon>
        <taxon>Pucciniales</taxon>
        <taxon>Sphaerophragmiaceae</taxon>
        <taxon>Austropuccinia</taxon>
    </lineage>
</organism>
<dbReference type="InterPro" id="IPR012337">
    <property type="entry name" value="RNaseH-like_sf"/>
</dbReference>